<evidence type="ECO:0000256" key="1">
    <source>
        <dbReference type="SAM" id="Phobius"/>
    </source>
</evidence>
<keyword evidence="1" id="KW-0472">Membrane</keyword>
<reference evidence="2" key="1">
    <citation type="journal article" date="2020" name="Nature">
        <title>Giant virus diversity and host interactions through global metagenomics.</title>
        <authorList>
            <person name="Schulz F."/>
            <person name="Roux S."/>
            <person name="Paez-Espino D."/>
            <person name="Jungbluth S."/>
            <person name="Walsh D.A."/>
            <person name="Denef V.J."/>
            <person name="McMahon K.D."/>
            <person name="Konstantinidis K.T."/>
            <person name="Eloe-Fadrosh E.A."/>
            <person name="Kyrpides N.C."/>
            <person name="Woyke T."/>
        </authorList>
    </citation>
    <scope>NUCLEOTIDE SEQUENCE</scope>
    <source>
        <strain evidence="2">GVMAG-M-3300020169-51</strain>
    </source>
</reference>
<evidence type="ECO:0000313" key="2">
    <source>
        <dbReference type="EMBL" id="QHS97256.1"/>
    </source>
</evidence>
<feature type="transmembrane region" description="Helical" evidence="1">
    <location>
        <begin position="6"/>
        <end position="26"/>
    </location>
</feature>
<keyword evidence="1" id="KW-1133">Transmembrane helix</keyword>
<proteinExistence type="predicted"/>
<dbReference type="EMBL" id="MN739292">
    <property type="protein sequence ID" value="QHS97256.1"/>
    <property type="molecule type" value="Genomic_DNA"/>
</dbReference>
<organism evidence="2">
    <name type="scientific">viral metagenome</name>
    <dbReference type="NCBI Taxonomy" id="1070528"/>
    <lineage>
        <taxon>unclassified sequences</taxon>
        <taxon>metagenomes</taxon>
        <taxon>organismal metagenomes</taxon>
    </lineage>
</organism>
<keyword evidence="1" id="KW-0812">Transmembrane</keyword>
<accession>A0A6C0BYJ7</accession>
<dbReference type="AlphaFoldDB" id="A0A6C0BYJ7"/>
<name>A0A6C0BYJ7_9ZZZZ</name>
<protein>
    <submittedName>
        <fullName evidence="2">Uncharacterized protein</fullName>
    </submittedName>
</protein>
<sequence>MFEIILLLSFITLFFIIVFLVCFYFIKYYRLMIYSQRANIYIRNRQRTQRVVPETNIEIPELPIPLAEGIKIDTEIEDLEVIQIN</sequence>